<feature type="transmembrane region" description="Helical" evidence="11">
    <location>
        <begin position="15"/>
        <end position="36"/>
    </location>
</feature>
<dbReference type="InterPro" id="IPR051125">
    <property type="entry name" value="ABC-4/HrtB_transporter"/>
</dbReference>
<evidence type="ECO:0000256" key="1">
    <source>
        <dbReference type="ARBA" id="ARBA00004651"/>
    </source>
</evidence>
<feature type="transmembrane region" description="Helical" evidence="11">
    <location>
        <begin position="277"/>
        <end position="299"/>
    </location>
</feature>
<dbReference type="HOGENOM" id="CLU_060907_2_0_9"/>
<dbReference type="PATRIC" id="fig|1218507.3.peg.443"/>
<evidence type="ECO:0000256" key="2">
    <source>
        <dbReference type="ARBA" id="ARBA00008697"/>
    </source>
</evidence>
<keyword evidence="7 11" id="KW-0812">Transmembrane</keyword>
<feature type="transmembrane region" description="Helical" evidence="11">
    <location>
        <begin position="319"/>
        <end position="339"/>
    </location>
</feature>
<evidence type="ECO:0000256" key="7">
    <source>
        <dbReference type="ARBA" id="ARBA00022692"/>
    </source>
</evidence>
<keyword evidence="6" id="KW-1003">Cell membrane</keyword>
<organism evidence="13 14">
    <name type="scientific">Lactobacillus melliventris</name>
    <dbReference type="NCBI Taxonomy" id="1218507"/>
    <lineage>
        <taxon>Bacteria</taxon>
        <taxon>Bacillati</taxon>
        <taxon>Bacillota</taxon>
        <taxon>Bacilli</taxon>
        <taxon>Lactobacillales</taxon>
        <taxon>Lactobacillaceae</taxon>
        <taxon>Lactobacillus</taxon>
    </lineage>
</organism>
<evidence type="ECO:0000256" key="5">
    <source>
        <dbReference type="ARBA" id="ARBA00022448"/>
    </source>
</evidence>
<evidence type="ECO:0000313" key="13">
    <source>
        <dbReference type="EMBL" id="KJY57775.1"/>
    </source>
</evidence>
<feature type="transmembrane region" description="Helical" evidence="11">
    <location>
        <begin position="236"/>
        <end position="256"/>
    </location>
</feature>
<proteinExistence type="inferred from homology"/>
<dbReference type="OrthoDB" id="384327at2"/>
<dbReference type="EMBL" id="JXLI01000006">
    <property type="protein sequence ID" value="KJY57775.1"/>
    <property type="molecule type" value="Genomic_DNA"/>
</dbReference>
<dbReference type="RefSeq" id="WP_046324225.1">
    <property type="nucleotide sequence ID" value="NZ_JBHTMT010000006.1"/>
</dbReference>
<dbReference type="STRING" id="1218507.JF74_02780"/>
<accession>A0A0F4LGP5</accession>
<protein>
    <recommendedName>
        <fullName evidence="4">Putative hemin transport system permease protein HrtB</fullName>
    </recommendedName>
</protein>
<keyword evidence="5" id="KW-0813">Transport</keyword>
<evidence type="ECO:0000256" key="10">
    <source>
        <dbReference type="ARBA" id="ARBA00024973"/>
    </source>
</evidence>
<evidence type="ECO:0000256" key="8">
    <source>
        <dbReference type="ARBA" id="ARBA00022989"/>
    </source>
</evidence>
<comment type="subunit">
    <text evidence="3">The complex is composed of two ATP-binding proteins (HrtA), two transmembrane proteins (HrtB) and a solute-binding protein.</text>
</comment>
<gene>
    <name evidence="13" type="ORF">JF74_02780</name>
</gene>
<dbReference type="PANTHER" id="PTHR43738:SF1">
    <property type="entry name" value="HEMIN TRANSPORT SYSTEM PERMEASE PROTEIN HRTB-RELATED"/>
    <property type="match status" value="1"/>
</dbReference>
<dbReference type="Proteomes" id="UP000033531">
    <property type="component" value="Unassembled WGS sequence"/>
</dbReference>
<sequence>MFLAIKEIKREKLRYGLIILMIFLISYLIFILSALATGLASENTQALESWNAQKVVLNKNANVSMSQSILTKNDLKKDALTKDEALVGQIPVVVKNSKRPQISAQFIGIKREQFIYHDQELIAGRRAKKNYEVTVDQAFKTKGYRLGDKLALNGSTKKYRIVGFVKNAKINIAPIIYGTLQSWKKLRQGMPTLRASAIVSRNPDYKYNYQNCKTYPIDQFIKKLPGYTAQNMTFELMIGFLYVISLIIIAVFLYILTMQKLHNYAVMRAQGIPSSTLVKATISQALILVLAGLIIGLIATMITVKVLPPAVPISFTPQIILTGTIGLLVTAIIGSLIPVRSILKVDPAQAIGE</sequence>
<evidence type="ECO:0000256" key="11">
    <source>
        <dbReference type="SAM" id="Phobius"/>
    </source>
</evidence>
<evidence type="ECO:0000256" key="4">
    <source>
        <dbReference type="ARBA" id="ARBA00016962"/>
    </source>
</evidence>
<name>A0A0F4LGP5_9LACO</name>
<reference evidence="13 14" key="1">
    <citation type="submission" date="2015-01" db="EMBL/GenBank/DDBJ databases">
        <title>Comparative genomics of the lactic acid bacteria isolated from the honey bee gut.</title>
        <authorList>
            <person name="Ellegaard K.M."/>
            <person name="Tamarit D."/>
            <person name="Javelind E."/>
            <person name="Olofsson T."/>
            <person name="Andersson S.G."/>
            <person name="Vasquez A."/>
        </authorList>
    </citation>
    <scope>NUCLEOTIDE SEQUENCE [LARGE SCALE GENOMIC DNA]</scope>
    <source>
        <strain evidence="13 14">Hma8</strain>
    </source>
</reference>
<keyword evidence="9 11" id="KW-0472">Membrane</keyword>
<evidence type="ECO:0000313" key="14">
    <source>
        <dbReference type="Proteomes" id="UP000033531"/>
    </source>
</evidence>
<comment type="subcellular location">
    <subcellularLocation>
        <location evidence="1">Cell membrane</location>
        <topology evidence="1">Multi-pass membrane protein</topology>
    </subcellularLocation>
</comment>
<comment type="caution">
    <text evidence="13">The sequence shown here is derived from an EMBL/GenBank/DDBJ whole genome shotgun (WGS) entry which is preliminary data.</text>
</comment>
<dbReference type="Pfam" id="PF02687">
    <property type="entry name" value="FtsX"/>
    <property type="match status" value="1"/>
</dbReference>
<dbReference type="InterPro" id="IPR003838">
    <property type="entry name" value="ABC3_permease_C"/>
</dbReference>
<evidence type="ECO:0000256" key="9">
    <source>
        <dbReference type="ARBA" id="ARBA00023136"/>
    </source>
</evidence>
<evidence type="ECO:0000256" key="6">
    <source>
        <dbReference type="ARBA" id="ARBA00022475"/>
    </source>
</evidence>
<dbReference type="GO" id="GO:0005886">
    <property type="term" value="C:plasma membrane"/>
    <property type="evidence" value="ECO:0007669"/>
    <property type="project" value="UniProtKB-SubCell"/>
</dbReference>
<dbReference type="AlphaFoldDB" id="A0A0F4LGP5"/>
<comment type="function">
    <text evidence="10">Part of the ABC transporter complex hrt involved in hemin import. Responsible for the translocation of the substrate across the membrane.</text>
</comment>
<evidence type="ECO:0000259" key="12">
    <source>
        <dbReference type="Pfam" id="PF02687"/>
    </source>
</evidence>
<dbReference type="PANTHER" id="PTHR43738">
    <property type="entry name" value="ABC TRANSPORTER, MEMBRANE PROTEIN"/>
    <property type="match status" value="1"/>
</dbReference>
<comment type="similarity">
    <text evidence="2">Belongs to the ABC-4 integral membrane protein family. HrtB subfamily.</text>
</comment>
<evidence type="ECO:0000256" key="3">
    <source>
        <dbReference type="ARBA" id="ARBA00011131"/>
    </source>
</evidence>
<keyword evidence="8 11" id="KW-1133">Transmembrane helix</keyword>
<feature type="domain" description="ABC3 transporter permease C-terminal" evidence="12">
    <location>
        <begin position="237"/>
        <end position="347"/>
    </location>
</feature>